<accession>A0A419SN58</accession>
<sequence>MSKQTKQNRIEAIFEEKPLPLLMPFITAGDPTPEATIDICLALQEAGAGIIELGVPYSDPLADGPTIQQASLRALKNKITLGDCIELGATMRERGLEIPLVLFSYFNPVLQFGYDNLLEKMKKAGFDGLLVPDLPVEESAELEQLASSFDIPFISLVAPTSKQRIEKIVKNARGFIYCVSSLGVTGARSELDAGLSDFLDEVNALAKVPVAVGFGISRKEQVDQLSSHADGVIVGSAIVREIEQREEMLRDEAKRPQALAELKTFVQTLMSGVR</sequence>
<dbReference type="FunFam" id="3.20.20.70:FF:000037">
    <property type="entry name" value="Tryptophan synthase alpha chain"/>
    <property type="match status" value="1"/>
</dbReference>
<name>A0A419SN58_9BACL</name>
<dbReference type="HAMAP" id="MF_00131">
    <property type="entry name" value="Trp_synth_alpha"/>
    <property type="match status" value="1"/>
</dbReference>
<dbReference type="EC" id="4.2.1.20" evidence="9"/>
<evidence type="ECO:0000313" key="12">
    <source>
        <dbReference type="Proteomes" id="UP000284219"/>
    </source>
</evidence>
<proteinExistence type="inferred from homology"/>
<dbReference type="UniPathway" id="UPA00035">
    <property type="reaction ID" value="UER00044"/>
</dbReference>
<feature type="active site" description="Proton acceptor" evidence="9">
    <location>
        <position position="52"/>
    </location>
</feature>
<dbReference type="InterPro" id="IPR002028">
    <property type="entry name" value="Trp_synthase_suA"/>
</dbReference>
<dbReference type="NCBIfam" id="TIGR00262">
    <property type="entry name" value="trpA"/>
    <property type="match status" value="1"/>
</dbReference>
<organism evidence="11 12">
    <name type="scientific">Ammoniphilus oxalaticus</name>
    <dbReference type="NCBI Taxonomy" id="66863"/>
    <lineage>
        <taxon>Bacteria</taxon>
        <taxon>Bacillati</taxon>
        <taxon>Bacillota</taxon>
        <taxon>Bacilli</taxon>
        <taxon>Bacillales</taxon>
        <taxon>Paenibacillaceae</taxon>
        <taxon>Aneurinibacillus group</taxon>
        <taxon>Ammoniphilus</taxon>
    </lineage>
</organism>
<dbReference type="CDD" id="cd04724">
    <property type="entry name" value="Tryptophan_synthase_alpha"/>
    <property type="match status" value="1"/>
</dbReference>
<feature type="active site" description="Proton acceptor" evidence="9">
    <location>
        <position position="63"/>
    </location>
</feature>
<evidence type="ECO:0000256" key="6">
    <source>
        <dbReference type="ARBA" id="ARBA00023141"/>
    </source>
</evidence>
<keyword evidence="5 9" id="KW-0822">Tryptophan biosynthesis</keyword>
<comment type="caution">
    <text evidence="11">The sequence shown here is derived from an EMBL/GenBank/DDBJ whole genome shotgun (WGS) entry which is preliminary data.</text>
</comment>
<keyword evidence="7 9" id="KW-0456">Lyase</keyword>
<dbReference type="InterPro" id="IPR013785">
    <property type="entry name" value="Aldolase_TIM"/>
</dbReference>
<dbReference type="EMBL" id="MCHY01000006">
    <property type="protein sequence ID" value="RKD25715.1"/>
    <property type="molecule type" value="Genomic_DNA"/>
</dbReference>
<evidence type="ECO:0000256" key="7">
    <source>
        <dbReference type="ARBA" id="ARBA00023239"/>
    </source>
</evidence>
<dbReference type="OrthoDB" id="9804578at2"/>
<dbReference type="SUPFAM" id="SSF51366">
    <property type="entry name" value="Ribulose-phoshate binding barrel"/>
    <property type="match status" value="1"/>
</dbReference>
<evidence type="ECO:0000256" key="5">
    <source>
        <dbReference type="ARBA" id="ARBA00022822"/>
    </source>
</evidence>
<keyword evidence="12" id="KW-1185">Reference proteome</keyword>
<dbReference type="GO" id="GO:0004834">
    <property type="term" value="F:tryptophan synthase activity"/>
    <property type="evidence" value="ECO:0007669"/>
    <property type="project" value="UniProtKB-UniRule"/>
</dbReference>
<evidence type="ECO:0000313" key="11">
    <source>
        <dbReference type="EMBL" id="RKD25715.1"/>
    </source>
</evidence>
<dbReference type="PANTHER" id="PTHR43406">
    <property type="entry name" value="TRYPTOPHAN SYNTHASE, ALPHA CHAIN"/>
    <property type="match status" value="1"/>
</dbReference>
<evidence type="ECO:0000256" key="8">
    <source>
        <dbReference type="ARBA" id="ARBA00049047"/>
    </source>
</evidence>
<keyword evidence="6 9" id="KW-0057">Aromatic amino acid biosynthesis</keyword>
<protein>
    <recommendedName>
        <fullName evidence="9">Tryptophan synthase alpha chain</fullName>
        <ecNumber evidence="9">4.2.1.20</ecNumber>
    </recommendedName>
</protein>
<comment type="subunit">
    <text evidence="3 9">Tetramer of two alpha and two beta chains.</text>
</comment>
<dbReference type="RefSeq" id="WP_120188387.1">
    <property type="nucleotide sequence ID" value="NZ_MCHY01000006.1"/>
</dbReference>
<gene>
    <name evidence="9" type="primary">trpA</name>
    <name evidence="11" type="ORF">BEP19_01880</name>
</gene>
<dbReference type="PANTHER" id="PTHR43406:SF1">
    <property type="entry name" value="TRYPTOPHAN SYNTHASE ALPHA CHAIN, CHLOROPLASTIC"/>
    <property type="match status" value="1"/>
</dbReference>
<evidence type="ECO:0000256" key="2">
    <source>
        <dbReference type="ARBA" id="ARBA00004733"/>
    </source>
</evidence>
<comment type="similarity">
    <text evidence="9 10">Belongs to the TrpA family.</text>
</comment>
<evidence type="ECO:0000256" key="10">
    <source>
        <dbReference type="RuleBase" id="RU003662"/>
    </source>
</evidence>
<comment type="pathway">
    <text evidence="2 9">Amino-acid biosynthesis; L-tryptophan biosynthesis; L-tryptophan from chorismate: step 5/5.</text>
</comment>
<dbReference type="PROSITE" id="PS00167">
    <property type="entry name" value="TRP_SYNTHASE_ALPHA"/>
    <property type="match status" value="1"/>
</dbReference>
<dbReference type="Gene3D" id="3.20.20.70">
    <property type="entry name" value="Aldolase class I"/>
    <property type="match status" value="1"/>
</dbReference>
<evidence type="ECO:0000256" key="1">
    <source>
        <dbReference type="ARBA" id="ARBA00003365"/>
    </source>
</evidence>
<dbReference type="InterPro" id="IPR018204">
    <property type="entry name" value="Trp_synthase_alpha_AS"/>
</dbReference>
<dbReference type="InterPro" id="IPR011060">
    <property type="entry name" value="RibuloseP-bd_barrel"/>
</dbReference>
<dbReference type="AlphaFoldDB" id="A0A419SN58"/>
<evidence type="ECO:0000256" key="4">
    <source>
        <dbReference type="ARBA" id="ARBA00022605"/>
    </source>
</evidence>
<keyword evidence="4 9" id="KW-0028">Amino-acid biosynthesis</keyword>
<dbReference type="Proteomes" id="UP000284219">
    <property type="component" value="Unassembled WGS sequence"/>
</dbReference>
<comment type="function">
    <text evidence="1 9">The alpha subunit is responsible for the aldol cleavage of indoleglycerol phosphate to indole and glyceraldehyde 3-phosphate.</text>
</comment>
<dbReference type="GO" id="GO:0005829">
    <property type="term" value="C:cytosol"/>
    <property type="evidence" value="ECO:0007669"/>
    <property type="project" value="TreeGrafter"/>
</dbReference>
<evidence type="ECO:0000256" key="9">
    <source>
        <dbReference type="HAMAP-Rule" id="MF_00131"/>
    </source>
</evidence>
<dbReference type="Pfam" id="PF00290">
    <property type="entry name" value="Trp_syntA"/>
    <property type="match status" value="1"/>
</dbReference>
<comment type="catalytic activity">
    <reaction evidence="8 9">
        <text>(1S,2R)-1-C-(indol-3-yl)glycerol 3-phosphate + L-serine = D-glyceraldehyde 3-phosphate + L-tryptophan + H2O</text>
        <dbReference type="Rhea" id="RHEA:10532"/>
        <dbReference type="ChEBI" id="CHEBI:15377"/>
        <dbReference type="ChEBI" id="CHEBI:33384"/>
        <dbReference type="ChEBI" id="CHEBI:57912"/>
        <dbReference type="ChEBI" id="CHEBI:58866"/>
        <dbReference type="ChEBI" id="CHEBI:59776"/>
        <dbReference type="EC" id="4.2.1.20"/>
    </reaction>
</comment>
<reference evidence="11 12" key="1">
    <citation type="submission" date="2016-08" db="EMBL/GenBank/DDBJ databases">
        <title>Novel Firmicute Genomes.</title>
        <authorList>
            <person name="Poppleton D.I."/>
            <person name="Gribaldo S."/>
        </authorList>
    </citation>
    <scope>NUCLEOTIDE SEQUENCE [LARGE SCALE GENOMIC DNA]</scope>
    <source>
        <strain evidence="11 12">RAOx-1</strain>
    </source>
</reference>
<evidence type="ECO:0000256" key="3">
    <source>
        <dbReference type="ARBA" id="ARBA00011270"/>
    </source>
</evidence>